<sequence length="212" mass="22749">MHLVIRPAIRAGTRSFVSKVLLNRPLDQLTVADLKKEARSRGLSATGNKHSLLSRIQDHEKSISSSAVHREAEATTAEVPGIPPERTPSTSSVDPFHVVVPGAAYDVPEPQVQIPYVPDFWGSSSNNVPEALAEEPVLPKMVVIAGAETHTGGGPSHNLLDELTLSEENSNAPQKTGSSTQPGKGGLLDDMTEDLGLPYPAEMKKAFWKLFS</sequence>
<gene>
    <name evidence="3" type="ORF">V5O48_011714</name>
</gene>
<dbReference type="Gene3D" id="1.10.720.30">
    <property type="entry name" value="SAP domain"/>
    <property type="match status" value="1"/>
</dbReference>
<feature type="region of interest" description="Disordered" evidence="1">
    <location>
        <begin position="168"/>
        <end position="188"/>
    </location>
</feature>
<evidence type="ECO:0000259" key="2">
    <source>
        <dbReference type="PROSITE" id="PS50800"/>
    </source>
</evidence>
<protein>
    <recommendedName>
        <fullName evidence="2">SAP domain-containing protein</fullName>
    </recommendedName>
</protein>
<dbReference type="EMBL" id="JBAHYK010000969">
    <property type="protein sequence ID" value="KAL0570252.1"/>
    <property type="molecule type" value="Genomic_DNA"/>
</dbReference>
<organism evidence="3 4">
    <name type="scientific">Marasmius crinis-equi</name>
    <dbReference type="NCBI Taxonomy" id="585013"/>
    <lineage>
        <taxon>Eukaryota</taxon>
        <taxon>Fungi</taxon>
        <taxon>Dikarya</taxon>
        <taxon>Basidiomycota</taxon>
        <taxon>Agaricomycotina</taxon>
        <taxon>Agaricomycetes</taxon>
        <taxon>Agaricomycetidae</taxon>
        <taxon>Agaricales</taxon>
        <taxon>Marasmiineae</taxon>
        <taxon>Marasmiaceae</taxon>
        <taxon>Marasmius</taxon>
    </lineage>
</organism>
<reference evidence="3 4" key="1">
    <citation type="submission" date="2024-02" db="EMBL/GenBank/DDBJ databases">
        <title>A draft genome for the cacao thread blight pathogen Marasmius crinis-equi.</title>
        <authorList>
            <person name="Cohen S.P."/>
            <person name="Baruah I.K."/>
            <person name="Amoako-Attah I."/>
            <person name="Bukari Y."/>
            <person name="Meinhardt L.W."/>
            <person name="Bailey B.A."/>
        </authorList>
    </citation>
    <scope>NUCLEOTIDE SEQUENCE [LARGE SCALE GENOMIC DNA]</scope>
    <source>
        <strain evidence="3 4">GH-76</strain>
    </source>
</reference>
<accession>A0ABR3F540</accession>
<evidence type="ECO:0000256" key="1">
    <source>
        <dbReference type="SAM" id="MobiDB-lite"/>
    </source>
</evidence>
<dbReference type="SUPFAM" id="SSF68906">
    <property type="entry name" value="SAP domain"/>
    <property type="match status" value="1"/>
</dbReference>
<feature type="region of interest" description="Disordered" evidence="1">
    <location>
        <begin position="65"/>
        <end position="93"/>
    </location>
</feature>
<evidence type="ECO:0000313" key="3">
    <source>
        <dbReference type="EMBL" id="KAL0570252.1"/>
    </source>
</evidence>
<feature type="compositionally biased region" description="Polar residues" evidence="1">
    <location>
        <begin position="168"/>
        <end position="182"/>
    </location>
</feature>
<keyword evidence="4" id="KW-1185">Reference proteome</keyword>
<name>A0ABR3F540_9AGAR</name>
<comment type="caution">
    <text evidence="3">The sequence shown here is derived from an EMBL/GenBank/DDBJ whole genome shotgun (WGS) entry which is preliminary data.</text>
</comment>
<dbReference type="InterPro" id="IPR003034">
    <property type="entry name" value="SAP_dom"/>
</dbReference>
<proteinExistence type="predicted"/>
<dbReference type="PROSITE" id="PS50800">
    <property type="entry name" value="SAP"/>
    <property type="match status" value="1"/>
</dbReference>
<dbReference type="InterPro" id="IPR036361">
    <property type="entry name" value="SAP_dom_sf"/>
</dbReference>
<evidence type="ECO:0000313" key="4">
    <source>
        <dbReference type="Proteomes" id="UP001465976"/>
    </source>
</evidence>
<dbReference type="Pfam" id="PF02037">
    <property type="entry name" value="SAP"/>
    <property type="match status" value="1"/>
</dbReference>
<dbReference type="Proteomes" id="UP001465976">
    <property type="component" value="Unassembled WGS sequence"/>
</dbReference>
<feature type="domain" description="SAP" evidence="2">
    <location>
        <begin position="26"/>
        <end position="60"/>
    </location>
</feature>
<dbReference type="SMART" id="SM00513">
    <property type="entry name" value="SAP"/>
    <property type="match status" value="1"/>
</dbReference>